<proteinExistence type="predicted"/>
<organism evidence="1">
    <name type="scientific">Myoviridae sp. ctJ2i1</name>
    <dbReference type="NCBI Taxonomy" id="2825079"/>
    <lineage>
        <taxon>Viruses</taxon>
        <taxon>Duplodnaviria</taxon>
        <taxon>Heunggongvirae</taxon>
        <taxon>Uroviricota</taxon>
        <taxon>Caudoviricetes</taxon>
    </lineage>
</organism>
<sequence>MKRYNLTKRPHHTFTIRMKKYADLIGNYKN</sequence>
<name>A0A8S5V234_9CAUD</name>
<dbReference type="EMBL" id="BK016182">
    <property type="protein sequence ID" value="DAG00679.1"/>
    <property type="molecule type" value="Genomic_DNA"/>
</dbReference>
<evidence type="ECO:0000313" key="1">
    <source>
        <dbReference type="EMBL" id="DAG00679.1"/>
    </source>
</evidence>
<reference evidence="1" key="1">
    <citation type="journal article" date="2021" name="Proc. Natl. Acad. Sci. U.S.A.">
        <title>A Catalog of Tens of Thousands of Viruses from Human Metagenomes Reveals Hidden Associations with Chronic Diseases.</title>
        <authorList>
            <person name="Tisza M.J."/>
            <person name="Buck C.B."/>
        </authorList>
    </citation>
    <scope>NUCLEOTIDE SEQUENCE</scope>
    <source>
        <strain evidence="1">CtJ2i1</strain>
    </source>
</reference>
<accession>A0A8S5V234</accession>
<protein>
    <submittedName>
        <fullName evidence="1">Uncharacterized protein</fullName>
    </submittedName>
</protein>